<evidence type="ECO:0000313" key="2">
    <source>
        <dbReference type="EMBL" id="CDW71084.1"/>
    </source>
</evidence>
<dbReference type="Pfam" id="PF07386">
    <property type="entry name" value="DUF1499"/>
    <property type="match status" value="1"/>
</dbReference>
<dbReference type="InterPro" id="IPR010865">
    <property type="entry name" value="DUF1499"/>
</dbReference>
<proteinExistence type="predicted"/>
<gene>
    <name evidence="2" type="primary">Contig12808.g13674</name>
    <name evidence="2" type="ORF">STYLEM_23</name>
</gene>
<name>A0A077ZNN0_STYLE</name>
<evidence type="ECO:0000313" key="3">
    <source>
        <dbReference type="Proteomes" id="UP000039865"/>
    </source>
</evidence>
<dbReference type="OMA" id="VERCKIY"/>
<dbReference type="AlphaFoldDB" id="A0A077ZNN0"/>
<dbReference type="PANTHER" id="PTHR38564:SF2">
    <property type="entry name" value="WU:FC46H12 PRECURSOR"/>
    <property type="match status" value="1"/>
</dbReference>
<dbReference type="EMBL" id="CCKQ01000025">
    <property type="protein sequence ID" value="CDW71084.1"/>
    <property type="molecule type" value="Genomic_DNA"/>
</dbReference>
<evidence type="ECO:0000256" key="1">
    <source>
        <dbReference type="SAM" id="SignalP"/>
    </source>
</evidence>
<keyword evidence="3" id="KW-1185">Reference proteome</keyword>
<feature type="chain" id="PRO_5001728976" evidence="1">
    <location>
        <begin position="18"/>
        <end position="159"/>
    </location>
</feature>
<dbReference type="Proteomes" id="UP000039865">
    <property type="component" value="Unassembled WGS sequence"/>
</dbReference>
<keyword evidence="1" id="KW-0732">Signal</keyword>
<dbReference type="PANTHER" id="PTHR38564">
    <property type="entry name" value="SI:CH73-250A16.5-RELATED"/>
    <property type="match status" value="1"/>
</dbReference>
<feature type="signal peptide" evidence="1">
    <location>
        <begin position="1"/>
        <end position="17"/>
    </location>
</feature>
<organism evidence="2 3">
    <name type="scientific">Stylonychia lemnae</name>
    <name type="common">Ciliate</name>
    <dbReference type="NCBI Taxonomy" id="5949"/>
    <lineage>
        <taxon>Eukaryota</taxon>
        <taxon>Sar</taxon>
        <taxon>Alveolata</taxon>
        <taxon>Ciliophora</taxon>
        <taxon>Intramacronucleata</taxon>
        <taxon>Spirotrichea</taxon>
        <taxon>Stichotrichia</taxon>
        <taxon>Sporadotrichida</taxon>
        <taxon>Oxytrichidae</taxon>
        <taxon>Stylonychinae</taxon>
        <taxon>Stylonychia</taxon>
    </lineage>
</organism>
<reference evidence="2 3" key="1">
    <citation type="submission" date="2014-06" db="EMBL/GenBank/DDBJ databases">
        <authorList>
            <person name="Swart Estienne"/>
        </authorList>
    </citation>
    <scope>NUCLEOTIDE SEQUENCE [LARGE SCALE GENOMIC DNA]</scope>
    <source>
        <strain evidence="2 3">130c</strain>
    </source>
</reference>
<dbReference type="OrthoDB" id="5946254at2759"/>
<protein>
    <submittedName>
        <fullName evidence="2">Uncharacterized protein</fullName>
    </submittedName>
</protein>
<dbReference type="InParanoid" id="A0A077ZNN0"/>
<sequence length="159" mass="18302">MLKNILLLASLVGQAFSAKTDFPEFDIFHANCAMEVTYPSQTCQQAFTAVEKTIREFNPEPDANGIYALKESADTDYIWTTRTTPVKKYIDDIIFEFKQQGANCIVSSKSRSQTFSIYDYETNYCNIYNVHRYIGGFTNLKTSQCRYEPSDPVERCKIY</sequence>
<accession>A0A077ZNN0</accession>